<keyword evidence="3" id="KW-1133">Transmembrane helix</keyword>
<feature type="transmembrane region" description="Helical" evidence="3">
    <location>
        <begin position="155"/>
        <end position="176"/>
    </location>
</feature>
<organism evidence="4 5">
    <name type="scientific">Campylobacter jejuni</name>
    <dbReference type="NCBI Taxonomy" id="197"/>
    <lineage>
        <taxon>Bacteria</taxon>
        <taxon>Pseudomonadati</taxon>
        <taxon>Campylobacterota</taxon>
        <taxon>Epsilonproteobacteria</taxon>
        <taxon>Campylobacterales</taxon>
        <taxon>Campylobacteraceae</taxon>
        <taxon>Campylobacter</taxon>
    </lineage>
</organism>
<dbReference type="Proteomes" id="UP000865560">
    <property type="component" value="Unassembled WGS sequence"/>
</dbReference>
<evidence type="ECO:0000256" key="1">
    <source>
        <dbReference type="SAM" id="Coils"/>
    </source>
</evidence>
<keyword evidence="3" id="KW-0812">Transmembrane</keyword>
<dbReference type="EMBL" id="MJVJ01000136">
    <property type="protein sequence ID" value="OEV44213.1"/>
    <property type="molecule type" value="Genomic_DNA"/>
</dbReference>
<dbReference type="AlphaFoldDB" id="A0AB36G0Z4"/>
<evidence type="ECO:0000256" key="3">
    <source>
        <dbReference type="SAM" id="Phobius"/>
    </source>
</evidence>
<evidence type="ECO:0000313" key="4">
    <source>
        <dbReference type="EMBL" id="OEV44213.1"/>
    </source>
</evidence>
<sequence>MKAKEHSSCIQTILEKLTYNSLKDIDGLIKEIKKFYTDNERHKYSDITLHLFNLQHAEQNGKIENMEKNIKLLIENLNLEDDKKLKDKLFKLQDHVLLEIARLYEFNIIKKDIEKTSKEVQESKKDIEKTSKEVQESKKDIEKTSKEVQESKKSYIAILGIFSSIILSFVAGLNFSNSILSNIDKASIYRLVFVMAFITLFVGNILYFLFAFLLKISLNIHFQTNRLLIIFNIIILAIMSIDFMCYLFNIKTIDDILAMIDFLKQKLGEKSN</sequence>
<feature type="coiled-coil region" evidence="1">
    <location>
        <begin position="56"/>
        <end position="83"/>
    </location>
</feature>
<feature type="transmembrane region" description="Helical" evidence="3">
    <location>
        <begin position="188"/>
        <end position="214"/>
    </location>
</feature>
<gene>
    <name evidence="4" type="ORF">AJY60_10665</name>
</gene>
<accession>A0AB36G0Z4</accession>
<name>A0AB36G0Z4_CAMJU</name>
<comment type="caution">
    <text evidence="4">The sequence shown here is derived from an EMBL/GenBank/DDBJ whole genome shotgun (WGS) entry which is preliminary data.</text>
</comment>
<protein>
    <submittedName>
        <fullName evidence="4">Uncharacterized protein</fullName>
    </submittedName>
</protein>
<reference evidence="4 5" key="1">
    <citation type="submission" date="2016-09" db="EMBL/GenBank/DDBJ databases">
        <title>Campylobacter from American crows.</title>
        <authorList>
            <person name="Weis A.M."/>
            <person name="Weimer B.C."/>
            <person name="Townsend A.K."/>
            <person name="Taff C."/>
        </authorList>
    </citation>
    <scope>NUCLEOTIDE SEQUENCE [LARGE SCALE GENOMIC DNA]</scope>
    <source>
        <strain evidence="4 5">BCW_3791</strain>
    </source>
</reference>
<feature type="region of interest" description="Disordered" evidence="2">
    <location>
        <begin position="121"/>
        <end position="143"/>
    </location>
</feature>
<evidence type="ECO:0000313" key="5">
    <source>
        <dbReference type="Proteomes" id="UP000865560"/>
    </source>
</evidence>
<keyword evidence="3" id="KW-0472">Membrane</keyword>
<evidence type="ECO:0000256" key="2">
    <source>
        <dbReference type="SAM" id="MobiDB-lite"/>
    </source>
</evidence>
<feature type="transmembrane region" description="Helical" evidence="3">
    <location>
        <begin position="226"/>
        <end position="249"/>
    </location>
</feature>
<proteinExistence type="predicted"/>
<keyword evidence="1" id="KW-0175">Coiled coil</keyword>